<proteinExistence type="predicted"/>
<dbReference type="Pfam" id="PF00069">
    <property type="entry name" value="Pkinase"/>
    <property type="match status" value="1"/>
</dbReference>
<evidence type="ECO:0000313" key="3">
    <source>
        <dbReference type="Proteomes" id="UP000078544"/>
    </source>
</evidence>
<gene>
    <name evidence="2" type="ORF">AAL_05321</name>
</gene>
<dbReference type="GO" id="GO:0005524">
    <property type="term" value="F:ATP binding"/>
    <property type="evidence" value="ECO:0007669"/>
    <property type="project" value="InterPro"/>
</dbReference>
<dbReference type="PROSITE" id="PS50011">
    <property type="entry name" value="PROTEIN_KINASE_DOM"/>
    <property type="match status" value="1"/>
</dbReference>
<dbReference type="Proteomes" id="UP000078544">
    <property type="component" value="Unassembled WGS sequence"/>
</dbReference>
<sequence length="585" mass="64368">MDPRSPAFENEAMFDDFDMAFDDAFEGAFANAAALAARDDDYPTLSPIPPIMTWAQEQGPRTYEPVKVYSAFAEAVSQCQYPVRMLIAGARGPLDRAMKDPPLQAATNRDNICTNTRYHLRSSVFPIERHSLTGWSMAGVLQRVEDAGFSLSLPLDASPSDGNVPEPHQVDAVQFCIAYDPASDDCEFTNSSAINISLESLGIANKHVGLAAHRSRCIGPGLWRISAGAMHLADFLLREKQFAVSVVSAQPSDLSLWPRIPVTAVPTLATSEPSQQYLSLLDLAAGTSVLVRSGPSNTNNDTPTTAIDYRLDLMEEVSSTATSRFFICKHSNTPALVVAKILKEPHGAMKSGRLLALQLAWKKEVALLLHLNHNKNFVNLFGFDGRLHVLYFEFLPNAVQPQIPLSRGDCMATMRDLCSALAYLRLEGVVHNNINPANIVFVPGRGSLLRGLEHATPQGKKSNRGMWAYFPPEFRTGGNRDHAGDVWAVAVTMLRLSGLLREPPSSLAEDSTLPVLNDEHRDRRLRIQFDSWMRAIKAVVSSLSKEDKFHEALAKALCRNPEERSDAYTIFIMLESALNGPEIQG</sequence>
<keyword evidence="2" id="KW-0808">Transferase</keyword>
<comment type="caution">
    <text evidence="2">The sequence shown here is derived from an EMBL/GenBank/DDBJ whole genome shotgun (WGS) entry which is preliminary data.</text>
</comment>
<dbReference type="STRING" id="1081109.A0A168ATZ4"/>
<dbReference type="OrthoDB" id="1668230at2759"/>
<dbReference type="AlphaFoldDB" id="A0A168ATZ4"/>
<protein>
    <submittedName>
        <fullName evidence="2">Protein kinase-like domain protein</fullName>
    </submittedName>
</protein>
<feature type="domain" description="Protein kinase" evidence="1">
    <location>
        <begin position="311"/>
        <end position="578"/>
    </location>
</feature>
<keyword evidence="2" id="KW-0418">Kinase</keyword>
<dbReference type="SMART" id="SM00220">
    <property type="entry name" value="S_TKc"/>
    <property type="match status" value="1"/>
</dbReference>
<dbReference type="GO" id="GO:0004674">
    <property type="term" value="F:protein serine/threonine kinase activity"/>
    <property type="evidence" value="ECO:0007669"/>
    <property type="project" value="TreeGrafter"/>
</dbReference>
<dbReference type="SUPFAM" id="SSF56112">
    <property type="entry name" value="Protein kinase-like (PK-like)"/>
    <property type="match status" value="1"/>
</dbReference>
<keyword evidence="3" id="KW-1185">Reference proteome</keyword>
<reference evidence="2 3" key="1">
    <citation type="journal article" date="2016" name="Genome Biol. Evol.">
        <title>Divergent and convergent evolution of fungal pathogenicity.</title>
        <authorList>
            <person name="Shang Y."/>
            <person name="Xiao G."/>
            <person name="Zheng P."/>
            <person name="Cen K."/>
            <person name="Zhan S."/>
            <person name="Wang C."/>
        </authorList>
    </citation>
    <scope>NUCLEOTIDE SEQUENCE [LARGE SCALE GENOMIC DNA]</scope>
    <source>
        <strain evidence="2 3">RCEF 2490</strain>
    </source>
</reference>
<dbReference type="InterPro" id="IPR053235">
    <property type="entry name" value="Ser_Thr_kinase"/>
</dbReference>
<dbReference type="GO" id="GO:0005737">
    <property type="term" value="C:cytoplasm"/>
    <property type="evidence" value="ECO:0007669"/>
    <property type="project" value="TreeGrafter"/>
</dbReference>
<name>A0A168ATZ4_9HYPO</name>
<dbReference type="InterPro" id="IPR011009">
    <property type="entry name" value="Kinase-like_dom_sf"/>
</dbReference>
<evidence type="ECO:0000259" key="1">
    <source>
        <dbReference type="PROSITE" id="PS50011"/>
    </source>
</evidence>
<dbReference type="PANTHER" id="PTHR24361">
    <property type="entry name" value="MITOGEN-ACTIVATED KINASE KINASE KINASE"/>
    <property type="match status" value="1"/>
</dbReference>
<dbReference type="InterPro" id="IPR000719">
    <property type="entry name" value="Prot_kinase_dom"/>
</dbReference>
<evidence type="ECO:0000313" key="2">
    <source>
        <dbReference type="EMBL" id="KZZ94354.1"/>
    </source>
</evidence>
<dbReference type="Gene3D" id="1.10.510.10">
    <property type="entry name" value="Transferase(Phosphotransferase) domain 1"/>
    <property type="match status" value="1"/>
</dbReference>
<dbReference type="EMBL" id="AZGY01000011">
    <property type="protein sequence ID" value="KZZ94354.1"/>
    <property type="molecule type" value="Genomic_DNA"/>
</dbReference>
<organism evidence="2 3">
    <name type="scientific">Moelleriella libera RCEF 2490</name>
    <dbReference type="NCBI Taxonomy" id="1081109"/>
    <lineage>
        <taxon>Eukaryota</taxon>
        <taxon>Fungi</taxon>
        <taxon>Dikarya</taxon>
        <taxon>Ascomycota</taxon>
        <taxon>Pezizomycotina</taxon>
        <taxon>Sordariomycetes</taxon>
        <taxon>Hypocreomycetidae</taxon>
        <taxon>Hypocreales</taxon>
        <taxon>Clavicipitaceae</taxon>
        <taxon>Moelleriella</taxon>
    </lineage>
</organism>
<accession>A0A168ATZ4</accession>